<dbReference type="RefSeq" id="WP_068519928.1">
    <property type="nucleotide sequence ID" value="NZ_JAJGNS010000004.1"/>
</dbReference>
<reference evidence="2 3" key="1">
    <citation type="submission" date="2017-11" db="EMBL/GenBank/DDBJ databases">
        <title>Biodiversity and function of Thalassospira species in the particle-attached aromatic-hydrocarbon-degrading consortia from the surface seawater of the China South Sea.</title>
        <authorList>
            <person name="Dong C."/>
            <person name="Liu R."/>
            <person name="Shao Z."/>
        </authorList>
    </citation>
    <scope>NUCLEOTIDE SEQUENCE [LARGE SCALE GENOMIC DNA]</scope>
    <source>
        <strain evidence="2 3">139Z-12</strain>
    </source>
</reference>
<dbReference type="SUPFAM" id="SSF54427">
    <property type="entry name" value="NTF2-like"/>
    <property type="match status" value="1"/>
</dbReference>
<sequence length="147" mass="16687">MNETENRKRHLIAAYGAYFENLSPETVNELSGMVTDDFTFSDPFTTRKGPDDVCAYLGKTFTDTENPNFVVTHEALDGDIGFLRWQFSAKIPVIGHWEFCGMTELTFNQDGSLLASHVDYWDSGQHFYGKLPILGWIIKRLARRVAG</sequence>
<comment type="caution">
    <text evidence="2">The sequence shown here is derived from an EMBL/GenBank/DDBJ whole genome shotgun (WGS) entry which is preliminary data.</text>
</comment>
<dbReference type="EMBL" id="PGTS01000004">
    <property type="protein sequence ID" value="PKR49443.1"/>
    <property type="molecule type" value="Genomic_DNA"/>
</dbReference>
<dbReference type="Proteomes" id="UP000233365">
    <property type="component" value="Unassembled WGS sequence"/>
</dbReference>
<evidence type="ECO:0000259" key="1">
    <source>
        <dbReference type="Pfam" id="PF12680"/>
    </source>
</evidence>
<dbReference type="Pfam" id="PF12680">
    <property type="entry name" value="SnoaL_2"/>
    <property type="match status" value="1"/>
</dbReference>
<organism evidence="2 3">
    <name type="scientific">Thalassospira povalilytica</name>
    <dbReference type="NCBI Taxonomy" id="732237"/>
    <lineage>
        <taxon>Bacteria</taxon>
        <taxon>Pseudomonadati</taxon>
        <taxon>Pseudomonadota</taxon>
        <taxon>Alphaproteobacteria</taxon>
        <taxon>Rhodospirillales</taxon>
        <taxon>Thalassospiraceae</taxon>
        <taxon>Thalassospira</taxon>
    </lineage>
</organism>
<accession>A0ABX4R7I4</accession>
<feature type="domain" description="SnoaL-like" evidence="1">
    <location>
        <begin position="17"/>
        <end position="111"/>
    </location>
</feature>
<dbReference type="InterPro" id="IPR032710">
    <property type="entry name" value="NTF2-like_dom_sf"/>
</dbReference>
<dbReference type="InterPro" id="IPR037401">
    <property type="entry name" value="SnoaL-like"/>
</dbReference>
<protein>
    <submittedName>
        <fullName evidence="2">Nuclear transport factor 2 family protein</fullName>
    </submittedName>
</protein>
<evidence type="ECO:0000313" key="2">
    <source>
        <dbReference type="EMBL" id="PKR49443.1"/>
    </source>
</evidence>
<proteinExistence type="predicted"/>
<dbReference type="Gene3D" id="3.10.450.50">
    <property type="match status" value="1"/>
</dbReference>
<evidence type="ECO:0000313" key="3">
    <source>
        <dbReference type="Proteomes" id="UP000233365"/>
    </source>
</evidence>
<keyword evidence="3" id="KW-1185">Reference proteome</keyword>
<gene>
    <name evidence="2" type="ORF">CU041_13440</name>
</gene>
<name>A0ABX4R7I4_9PROT</name>